<keyword evidence="1" id="KW-0812">Transmembrane</keyword>
<evidence type="ECO:0000313" key="3">
    <source>
        <dbReference type="Proteomes" id="UP000245202"/>
    </source>
</evidence>
<keyword evidence="1" id="KW-0472">Membrane</keyword>
<feature type="transmembrane region" description="Helical" evidence="1">
    <location>
        <begin position="101"/>
        <end position="121"/>
    </location>
</feature>
<protein>
    <submittedName>
        <fullName evidence="2">Uncharacterized protein</fullName>
    </submittedName>
</protein>
<dbReference type="RefSeq" id="WP_258235054.1">
    <property type="nucleotide sequence ID" value="NZ_BDQX01000196.1"/>
</dbReference>
<feature type="transmembrane region" description="Helical" evidence="1">
    <location>
        <begin position="69"/>
        <end position="95"/>
    </location>
</feature>
<accession>A0A2R5EQZ3</accession>
<comment type="caution">
    <text evidence="2">The sequence shown here is derived from an EMBL/GenBank/DDBJ whole genome shotgun (WGS) entry which is preliminary data.</text>
</comment>
<feature type="transmembrane region" description="Helical" evidence="1">
    <location>
        <begin position="39"/>
        <end position="57"/>
    </location>
</feature>
<reference evidence="2 3" key="1">
    <citation type="submission" date="2017-08" db="EMBL/GenBank/DDBJ databases">
        <title>Substantial Increase in Enzyme Production by Combined Drug-Resistance Mutations in Paenibacillus agaridevorans.</title>
        <authorList>
            <person name="Tanaka Y."/>
            <person name="Funane K."/>
            <person name="Hosaka T."/>
            <person name="Shiwa Y."/>
            <person name="Fujita N."/>
            <person name="Miyazaki T."/>
            <person name="Yoshikawa H."/>
            <person name="Murakami K."/>
            <person name="Kasahara K."/>
            <person name="Inaoka T."/>
            <person name="Hiraga Y."/>
            <person name="Ochi K."/>
        </authorList>
    </citation>
    <scope>NUCLEOTIDE SEQUENCE [LARGE SCALE GENOMIC DNA]</scope>
    <source>
        <strain evidence="2 3">T-3040</strain>
    </source>
</reference>
<gene>
    <name evidence="2" type="ORF">PAT3040_03769</name>
</gene>
<dbReference type="AlphaFoldDB" id="A0A2R5EQZ3"/>
<dbReference type="EMBL" id="BDQX01000196">
    <property type="protein sequence ID" value="GBG09136.1"/>
    <property type="molecule type" value="Genomic_DNA"/>
</dbReference>
<sequence length="245" mass="26890">MRSRNYAPIAAFIVFIAIAVLTLVIVWTASPLPTGDVRSLAALFALLLAETAAWLYVSRLLRGELRSSIAAFAAFGYVVAAYWLGTIIAAFLVFLPAVLYLSIQALLLVGAALAGAILYLSNNHISGGERRDERRTADWNELLSDAQRARDMLQLWNEGERRLLAKEMDKLVDSIRYSDPATVTELATVEYTLQIDLRLLTDKLESRSGGSAAEQAASVPELRRAIIGLNNDIKQRNRQLAASKG</sequence>
<evidence type="ECO:0000256" key="1">
    <source>
        <dbReference type="SAM" id="Phobius"/>
    </source>
</evidence>
<organism evidence="2 3">
    <name type="scientific">Paenibacillus agaridevorans</name>
    <dbReference type="NCBI Taxonomy" id="171404"/>
    <lineage>
        <taxon>Bacteria</taxon>
        <taxon>Bacillati</taxon>
        <taxon>Bacillota</taxon>
        <taxon>Bacilli</taxon>
        <taxon>Bacillales</taxon>
        <taxon>Paenibacillaceae</taxon>
        <taxon>Paenibacillus</taxon>
    </lineage>
</organism>
<evidence type="ECO:0000313" key="2">
    <source>
        <dbReference type="EMBL" id="GBG09136.1"/>
    </source>
</evidence>
<keyword evidence="1" id="KW-1133">Transmembrane helix</keyword>
<feature type="transmembrane region" description="Helical" evidence="1">
    <location>
        <begin position="7"/>
        <end position="27"/>
    </location>
</feature>
<keyword evidence="3" id="KW-1185">Reference proteome</keyword>
<dbReference type="Proteomes" id="UP000245202">
    <property type="component" value="Unassembled WGS sequence"/>
</dbReference>
<proteinExistence type="predicted"/>
<name>A0A2R5EQZ3_9BACL</name>